<dbReference type="Proteomes" id="UP000008068">
    <property type="component" value="Unassembled WGS sequence"/>
</dbReference>
<accession>G0N5Y5</accession>
<name>G0N5Y5_CAEBE</name>
<protein>
    <submittedName>
        <fullName evidence="1">Uncharacterized protein</fullName>
    </submittedName>
</protein>
<proteinExistence type="predicted"/>
<dbReference type="InParanoid" id="G0N5Y5"/>
<dbReference type="AlphaFoldDB" id="G0N5Y5"/>
<dbReference type="EMBL" id="GL379841">
    <property type="protein sequence ID" value="EGT53416.1"/>
    <property type="molecule type" value="Genomic_DNA"/>
</dbReference>
<evidence type="ECO:0000313" key="1">
    <source>
        <dbReference type="EMBL" id="EGT53416.1"/>
    </source>
</evidence>
<gene>
    <name evidence="1" type="ORF">CAEBREN_24876</name>
</gene>
<dbReference type="HOGENOM" id="CLU_3428590_0_0_1"/>
<sequence>MCLKEAFFHIINVFGGTISL</sequence>
<keyword evidence="2" id="KW-1185">Reference proteome</keyword>
<evidence type="ECO:0000313" key="2">
    <source>
        <dbReference type="Proteomes" id="UP000008068"/>
    </source>
</evidence>
<organism evidence="2">
    <name type="scientific">Caenorhabditis brenneri</name>
    <name type="common">Nematode worm</name>
    <dbReference type="NCBI Taxonomy" id="135651"/>
    <lineage>
        <taxon>Eukaryota</taxon>
        <taxon>Metazoa</taxon>
        <taxon>Ecdysozoa</taxon>
        <taxon>Nematoda</taxon>
        <taxon>Chromadorea</taxon>
        <taxon>Rhabditida</taxon>
        <taxon>Rhabditina</taxon>
        <taxon>Rhabditomorpha</taxon>
        <taxon>Rhabditoidea</taxon>
        <taxon>Rhabditidae</taxon>
        <taxon>Peloderinae</taxon>
        <taxon>Caenorhabditis</taxon>
    </lineage>
</organism>
<reference evidence="2" key="1">
    <citation type="submission" date="2011-07" db="EMBL/GenBank/DDBJ databases">
        <authorList>
            <consortium name="Caenorhabditis brenneri Sequencing and Analysis Consortium"/>
            <person name="Wilson R.K."/>
        </authorList>
    </citation>
    <scope>NUCLEOTIDE SEQUENCE [LARGE SCALE GENOMIC DNA]</scope>
    <source>
        <strain evidence="2">PB2801</strain>
    </source>
</reference>